<feature type="binding site" evidence="6">
    <location>
        <position position="60"/>
    </location>
    <ligand>
        <name>molybdate</name>
        <dbReference type="ChEBI" id="CHEBI:36264"/>
    </ligand>
</feature>
<dbReference type="NCBIfam" id="TIGR01256">
    <property type="entry name" value="modA"/>
    <property type="match status" value="1"/>
</dbReference>
<dbReference type="EMBL" id="SMDC01000004">
    <property type="protein sequence ID" value="TCW36328.1"/>
    <property type="molecule type" value="Genomic_DNA"/>
</dbReference>
<sequence>MSTPLRSLTAAVLLLGSTTLVQAEEVRVAVAANFTAAMKEIATAFEQATGHSTRISYGSTGKLYTQIVNGAPFDVFLAADQRRPALLVDEGRASAPFTYAIGELALWSTDPALITDGAALLESGAFDRLAIANPKTAPYGAAAMEVLESLGLAETLAPKLVRGDNIAQTYQFVATGNAELGFVALAQIALDPSGSRWEVEQSHYSPIRQDAVLLEGAEANPAAQALLDYLQGEAARAVITRYGYATD</sequence>
<feature type="signal peptide" evidence="7">
    <location>
        <begin position="1"/>
        <end position="23"/>
    </location>
</feature>
<dbReference type="PANTHER" id="PTHR30632">
    <property type="entry name" value="MOLYBDATE-BINDING PERIPLASMIC PROTEIN"/>
    <property type="match status" value="1"/>
</dbReference>
<evidence type="ECO:0000256" key="1">
    <source>
        <dbReference type="ARBA" id="ARBA00009175"/>
    </source>
</evidence>
<dbReference type="Proteomes" id="UP000295247">
    <property type="component" value="Unassembled WGS sequence"/>
</dbReference>
<dbReference type="PANTHER" id="PTHR30632:SF14">
    <property type="entry name" value="TUNGSTATE_MOLYBDATE_CHROMATE-BINDING PROTEIN MODA"/>
    <property type="match status" value="1"/>
</dbReference>
<dbReference type="RefSeq" id="WP_132229349.1">
    <property type="nucleotide sequence ID" value="NZ_NRRH01000069.1"/>
</dbReference>
<keyword evidence="4 7" id="KW-0732">Signal</keyword>
<comment type="similarity">
    <text evidence="1">Belongs to the bacterial solute-binding protein ModA family.</text>
</comment>
<evidence type="ECO:0000256" key="3">
    <source>
        <dbReference type="ARBA" id="ARBA00022723"/>
    </source>
</evidence>
<accession>A0A4R4ABE1</accession>
<evidence type="ECO:0000256" key="6">
    <source>
        <dbReference type="PIRSR" id="PIRSR004846-1"/>
    </source>
</evidence>
<dbReference type="Pfam" id="PF13531">
    <property type="entry name" value="SBP_bac_11"/>
    <property type="match status" value="1"/>
</dbReference>
<reference evidence="8 9" key="1">
    <citation type="submission" date="2019-03" db="EMBL/GenBank/DDBJ databases">
        <title>Genomic Encyclopedia of Type Strains, Phase IV (KMG-IV): sequencing the most valuable type-strain genomes for metagenomic binning, comparative biology and taxonomic classification.</title>
        <authorList>
            <person name="Goeker M."/>
        </authorList>
    </citation>
    <scope>NUCLEOTIDE SEQUENCE [LARGE SCALE GENOMIC DNA]</scope>
    <source>
        <strain evidence="8 9">DSM 203</strain>
    </source>
</reference>
<dbReference type="SUPFAM" id="SSF53850">
    <property type="entry name" value="Periplasmic binding protein-like II"/>
    <property type="match status" value="1"/>
</dbReference>
<dbReference type="InterPro" id="IPR050682">
    <property type="entry name" value="ModA/WtpA"/>
</dbReference>
<dbReference type="InterPro" id="IPR044084">
    <property type="entry name" value="AvModA-like_subst-bd"/>
</dbReference>
<dbReference type="InterPro" id="IPR005950">
    <property type="entry name" value="ModA"/>
</dbReference>
<evidence type="ECO:0000256" key="5">
    <source>
        <dbReference type="ARBA" id="ARBA00062515"/>
    </source>
</evidence>
<evidence type="ECO:0000256" key="7">
    <source>
        <dbReference type="SAM" id="SignalP"/>
    </source>
</evidence>
<dbReference type="GO" id="GO:0015689">
    <property type="term" value="P:molybdate ion transport"/>
    <property type="evidence" value="ECO:0007669"/>
    <property type="project" value="InterPro"/>
</dbReference>
<dbReference type="CDD" id="cd13539">
    <property type="entry name" value="PBP2_AvModA"/>
    <property type="match status" value="1"/>
</dbReference>
<feature type="chain" id="PRO_5020846664" evidence="7">
    <location>
        <begin position="24"/>
        <end position="247"/>
    </location>
</feature>
<evidence type="ECO:0000313" key="9">
    <source>
        <dbReference type="Proteomes" id="UP000295247"/>
    </source>
</evidence>
<name>A0A4R4ABE1_MARGR</name>
<evidence type="ECO:0000256" key="4">
    <source>
        <dbReference type="ARBA" id="ARBA00022729"/>
    </source>
</evidence>
<gene>
    <name evidence="8" type="ORF">EDC29_104115</name>
</gene>
<dbReference type="Gene3D" id="3.40.190.10">
    <property type="entry name" value="Periplasmic binding protein-like II"/>
    <property type="match status" value="2"/>
</dbReference>
<feature type="binding site" evidence="6">
    <location>
        <position position="166"/>
    </location>
    <ligand>
        <name>molybdate</name>
        <dbReference type="ChEBI" id="CHEBI:36264"/>
    </ligand>
</feature>
<keyword evidence="2 6" id="KW-0500">Molybdenum</keyword>
<dbReference type="PIRSF" id="PIRSF004846">
    <property type="entry name" value="ModA"/>
    <property type="match status" value="1"/>
</dbReference>
<protein>
    <submittedName>
        <fullName evidence="8">Molybdate transport system substrate-binding protein</fullName>
    </submittedName>
</protein>
<dbReference type="AlphaFoldDB" id="A0A4R4ABE1"/>
<proteinExistence type="inferred from homology"/>
<keyword evidence="3 6" id="KW-0479">Metal-binding</keyword>
<comment type="subunit">
    <text evidence="5">The complex is composed of two ATP-binding proteins (ModC), two transmembrane proteins (ModB) and a solute-binding protein (ModA).</text>
</comment>
<evidence type="ECO:0000256" key="2">
    <source>
        <dbReference type="ARBA" id="ARBA00022505"/>
    </source>
</evidence>
<dbReference type="FunFam" id="3.40.190.10:FF:000035">
    <property type="entry name" value="Molybdate ABC transporter substrate-binding protein"/>
    <property type="match status" value="1"/>
</dbReference>
<dbReference type="GO" id="GO:0046872">
    <property type="term" value="F:metal ion binding"/>
    <property type="evidence" value="ECO:0007669"/>
    <property type="project" value="UniProtKB-KW"/>
</dbReference>
<dbReference type="GO" id="GO:1901359">
    <property type="term" value="F:tungstate binding"/>
    <property type="evidence" value="ECO:0007669"/>
    <property type="project" value="UniProtKB-ARBA"/>
</dbReference>
<organism evidence="8 9">
    <name type="scientific">Marichromatium gracile</name>
    <name type="common">Chromatium gracile</name>
    <dbReference type="NCBI Taxonomy" id="1048"/>
    <lineage>
        <taxon>Bacteria</taxon>
        <taxon>Pseudomonadati</taxon>
        <taxon>Pseudomonadota</taxon>
        <taxon>Gammaproteobacteria</taxon>
        <taxon>Chromatiales</taxon>
        <taxon>Chromatiaceae</taxon>
        <taxon>Marichromatium</taxon>
    </lineage>
</organism>
<dbReference type="GO" id="GO:0030973">
    <property type="term" value="F:molybdate ion binding"/>
    <property type="evidence" value="ECO:0007669"/>
    <property type="project" value="InterPro"/>
</dbReference>
<comment type="caution">
    <text evidence="8">The sequence shown here is derived from an EMBL/GenBank/DDBJ whole genome shotgun (WGS) entry which is preliminary data.</text>
</comment>
<evidence type="ECO:0000313" key="8">
    <source>
        <dbReference type="EMBL" id="TCW36328.1"/>
    </source>
</evidence>